<dbReference type="InterPro" id="IPR036196">
    <property type="entry name" value="Ptyr_pPase_sf"/>
</dbReference>
<dbReference type="GO" id="GO:0004725">
    <property type="term" value="F:protein tyrosine phosphatase activity"/>
    <property type="evidence" value="ECO:0007669"/>
    <property type="project" value="InterPro"/>
</dbReference>
<dbReference type="PATRIC" id="fig|1313304.3.peg.889"/>
<reference evidence="6 7" key="1">
    <citation type="journal article" date="2013" name="Environ. Microbiol.">
        <title>Genome analysis of Chitinivibrio alkaliphilus gen. nov., sp. nov., a novel extremely haloalkaliphilic anaerobic chitinolytic bacterium from the candidate phylum Termite Group 3.</title>
        <authorList>
            <person name="Sorokin D.Y."/>
            <person name="Gumerov V.M."/>
            <person name="Rakitin A.L."/>
            <person name="Beletsky A.V."/>
            <person name="Damste J.S."/>
            <person name="Muyzer G."/>
            <person name="Mardanov A.V."/>
            <person name="Ravin N.V."/>
        </authorList>
    </citation>
    <scope>NUCLEOTIDE SEQUENCE [LARGE SCALE GENOMIC DNA]</scope>
    <source>
        <strain evidence="6 7">ACht1</strain>
    </source>
</reference>
<dbReference type="STRING" id="1313304.CALK_0930"/>
<dbReference type="AlphaFoldDB" id="U7D6Q5"/>
<feature type="active site" description="Proton donor" evidence="4">
    <location>
        <position position="124"/>
    </location>
</feature>
<dbReference type="Proteomes" id="UP000017148">
    <property type="component" value="Unassembled WGS sequence"/>
</dbReference>
<name>U7D6Q5_9BACT</name>
<feature type="active site" description="Nucleophile" evidence="4">
    <location>
        <position position="8"/>
    </location>
</feature>
<dbReference type="PANTHER" id="PTHR47439">
    <property type="entry name" value="LOW MOLECULAR WEIGHT PHOSPHOTYROSINE PROTEIN PHOSPHATASE-RELATED"/>
    <property type="match status" value="1"/>
</dbReference>
<dbReference type="OrthoDB" id="9784339at2"/>
<dbReference type="Gene3D" id="3.40.50.2300">
    <property type="match status" value="1"/>
</dbReference>
<evidence type="ECO:0000313" key="7">
    <source>
        <dbReference type="Proteomes" id="UP000017148"/>
    </source>
</evidence>
<dbReference type="InterPro" id="IPR017867">
    <property type="entry name" value="Tyr_phospatase_low_mol_wt"/>
</dbReference>
<dbReference type="EMBL" id="ASJR01000006">
    <property type="protein sequence ID" value="ERP32199.1"/>
    <property type="molecule type" value="Genomic_DNA"/>
</dbReference>
<keyword evidence="3" id="KW-0904">Protein phosphatase</keyword>
<comment type="caution">
    <text evidence="6">The sequence shown here is derived from an EMBL/GenBank/DDBJ whole genome shotgun (WGS) entry which is preliminary data.</text>
</comment>
<dbReference type="RefSeq" id="WP_022636430.1">
    <property type="nucleotide sequence ID" value="NZ_ASJR01000006.1"/>
</dbReference>
<evidence type="ECO:0000256" key="2">
    <source>
        <dbReference type="ARBA" id="ARBA00022801"/>
    </source>
</evidence>
<evidence type="ECO:0000313" key="6">
    <source>
        <dbReference type="EMBL" id="ERP32199.1"/>
    </source>
</evidence>
<evidence type="ECO:0000256" key="1">
    <source>
        <dbReference type="ARBA" id="ARBA00011063"/>
    </source>
</evidence>
<protein>
    <submittedName>
        <fullName evidence="6">Protein tyrosine phosphatase</fullName>
    </submittedName>
</protein>
<gene>
    <name evidence="6" type="ORF">CALK_0930</name>
</gene>
<keyword evidence="7" id="KW-1185">Reference proteome</keyword>
<proteinExistence type="inferred from homology"/>
<dbReference type="SUPFAM" id="SSF52788">
    <property type="entry name" value="Phosphotyrosine protein phosphatases I"/>
    <property type="match status" value="1"/>
</dbReference>
<evidence type="ECO:0000256" key="4">
    <source>
        <dbReference type="PIRSR" id="PIRSR617867-1"/>
    </source>
</evidence>
<dbReference type="InterPro" id="IPR052995">
    <property type="entry name" value="LMW-PTP"/>
</dbReference>
<feature type="active site" evidence="4">
    <location>
        <position position="14"/>
    </location>
</feature>
<dbReference type="PANTHER" id="PTHR47439:SF1">
    <property type="entry name" value="ACID PHOSPHATASE"/>
    <property type="match status" value="1"/>
</dbReference>
<dbReference type="FunFam" id="3.40.50.2300:FF:000113">
    <property type="entry name" value="Low molecular weight protein-tyrosine-phosphatase"/>
    <property type="match status" value="1"/>
</dbReference>
<dbReference type="SMART" id="SM00226">
    <property type="entry name" value="LMWPc"/>
    <property type="match status" value="1"/>
</dbReference>
<sequence length="161" mass="18261">MIRVLFVCLGNICRSPSAEAVFRHFVEKNHLEDCIEIDSAGTSAYHVNEPADRRMQSHAEKRGYTLTSRARQFTPADFSRFDYLIAQDRQNYADMAEQASKADRKKLFKMTDFAQSTSAQDVPDPYYGGPAGFERVLDILEDSCEGLLAHITAKENLREMS</sequence>
<dbReference type="CDD" id="cd16343">
    <property type="entry name" value="LMWPTP"/>
    <property type="match status" value="1"/>
</dbReference>
<dbReference type="eggNOG" id="COG0394">
    <property type="taxonomic scope" value="Bacteria"/>
</dbReference>
<organism evidence="6 7">
    <name type="scientific">Chitinivibrio alkaliphilus ACht1</name>
    <dbReference type="NCBI Taxonomy" id="1313304"/>
    <lineage>
        <taxon>Bacteria</taxon>
        <taxon>Pseudomonadati</taxon>
        <taxon>Fibrobacterota</taxon>
        <taxon>Chitinivibrionia</taxon>
        <taxon>Chitinivibrionales</taxon>
        <taxon>Chitinivibrionaceae</taxon>
        <taxon>Chitinivibrio</taxon>
    </lineage>
</organism>
<dbReference type="Pfam" id="PF01451">
    <property type="entry name" value="LMWPc"/>
    <property type="match status" value="1"/>
</dbReference>
<feature type="domain" description="Phosphotyrosine protein phosphatase I" evidence="5">
    <location>
        <begin position="2"/>
        <end position="150"/>
    </location>
</feature>
<keyword evidence="2" id="KW-0378">Hydrolase</keyword>
<accession>U7D6Q5</accession>
<evidence type="ECO:0000259" key="5">
    <source>
        <dbReference type="SMART" id="SM00226"/>
    </source>
</evidence>
<comment type="similarity">
    <text evidence="1">Belongs to the low molecular weight phosphotyrosine protein phosphatase family.</text>
</comment>
<evidence type="ECO:0000256" key="3">
    <source>
        <dbReference type="ARBA" id="ARBA00022912"/>
    </source>
</evidence>
<dbReference type="PRINTS" id="PR00719">
    <property type="entry name" value="LMWPTPASE"/>
</dbReference>
<dbReference type="InterPro" id="IPR023485">
    <property type="entry name" value="Ptyr_pPase"/>
</dbReference>